<proteinExistence type="predicted"/>
<evidence type="ECO:0000313" key="2">
    <source>
        <dbReference type="EMBL" id="SVC11006.1"/>
    </source>
</evidence>
<dbReference type="InterPro" id="IPR050698">
    <property type="entry name" value="MBL"/>
</dbReference>
<name>A0A382JGN1_9ZZZZ</name>
<evidence type="ECO:0000259" key="1">
    <source>
        <dbReference type="Pfam" id="PF00753"/>
    </source>
</evidence>
<gene>
    <name evidence="2" type="ORF">METZ01_LOCUS263860</name>
</gene>
<feature type="non-terminal residue" evidence="2">
    <location>
        <position position="130"/>
    </location>
</feature>
<sequence>MKDDRIGVLVVLYTPGRTTSYPDDPVKRGLRAFFLGGGDEVGNVGCILEDSTGTRLLIDYGLAPTRPPKYPAECPSVDHAIITHSHIDHMGMAPWLVGHLGTRLHGSPLTASLSEVMWRDTYKVSKIEGY</sequence>
<dbReference type="EMBL" id="UINC01074124">
    <property type="protein sequence ID" value="SVC11006.1"/>
    <property type="molecule type" value="Genomic_DNA"/>
</dbReference>
<dbReference type="Pfam" id="PF00753">
    <property type="entry name" value="Lactamase_B"/>
    <property type="match status" value="1"/>
</dbReference>
<organism evidence="2">
    <name type="scientific">marine metagenome</name>
    <dbReference type="NCBI Taxonomy" id="408172"/>
    <lineage>
        <taxon>unclassified sequences</taxon>
        <taxon>metagenomes</taxon>
        <taxon>ecological metagenomes</taxon>
    </lineage>
</organism>
<reference evidence="2" key="1">
    <citation type="submission" date="2018-05" db="EMBL/GenBank/DDBJ databases">
        <authorList>
            <person name="Lanie J.A."/>
            <person name="Ng W.-L."/>
            <person name="Kazmierczak K.M."/>
            <person name="Andrzejewski T.M."/>
            <person name="Davidsen T.M."/>
            <person name="Wayne K.J."/>
            <person name="Tettelin H."/>
            <person name="Glass J.I."/>
            <person name="Rusch D."/>
            <person name="Podicherti R."/>
            <person name="Tsui H.-C.T."/>
            <person name="Winkler M.E."/>
        </authorList>
    </citation>
    <scope>NUCLEOTIDE SEQUENCE</scope>
</reference>
<dbReference type="GO" id="GO:0004521">
    <property type="term" value="F:RNA endonuclease activity"/>
    <property type="evidence" value="ECO:0007669"/>
    <property type="project" value="TreeGrafter"/>
</dbReference>
<dbReference type="PANTHER" id="PTHR11203">
    <property type="entry name" value="CLEAVAGE AND POLYADENYLATION SPECIFICITY FACTOR FAMILY MEMBER"/>
    <property type="match status" value="1"/>
</dbReference>
<dbReference type="PANTHER" id="PTHR11203:SF52">
    <property type="entry name" value="MRNA 3-END PROCESSING FACTOR"/>
    <property type="match status" value="1"/>
</dbReference>
<dbReference type="InterPro" id="IPR001279">
    <property type="entry name" value="Metallo-B-lactamas"/>
</dbReference>
<feature type="domain" description="Metallo-beta-lactamase" evidence="1">
    <location>
        <begin position="47"/>
        <end position="111"/>
    </location>
</feature>
<dbReference type="SUPFAM" id="SSF56281">
    <property type="entry name" value="Metallo-hydrolase/oxidoreductase"/>
    <property type="match status" value="1"/>
</dbReference>
<protein>
    <recommendedName>
        <fullName evidence="1">Metallo-beta-lactamase domain-containing protein</fullName>
    </recommendedName>
</protein>
<dbReference type="InterPro" id="IPR036866">
    <property type="entry name" value="RibonucZ/Hydroxyglut_hydro"/>
</dbReference>
<accession>A0A382JGN1</accession>
<dbReference type="AlphaFoldDB" id="A0A382JGN1"/>
<dbReference type="Gene3D" id="3.60.15.10">
    <property type="entry name" value="Ribonuclease Z/Hydroxyacylglutathione hydrolase-like"/>
    <property type="match status" value="1"/>
</dbReference>